<keyword evidence="1" id="KW-0732">Signal</keyword>
<comment type="caution">
    <text evidence="3">The sequence shown here is derived from an EMBL/GenBank/DDBJ whole genome shotgun (WGS) entry which is preliminary data.</text>
</comment>
<evidence type="ECO:0000256" key="1">
    <source>
        <dbReference type="SAM" id="SignalP"/>
    </source>
</evidence>
<dbReference type="PANTHER" id="PTHR43143">
    <property type="entry name" value="METALLOPHOSPHOESTERASE, CALCINEURIN SUPERFAMILY"/>
    <property type="match status" value="1"/>
</dbReference>
<protein>
    <submittedName>
        <fullName evidence="3">Metallophosphoesterase</fullName>
    </submittedName>
</protein>
<dbReference type="SUPFAM" id="SSF56300">
    <property type="entry name" value="Metallo-dependent phosphatases"/>
    <property type="match status" value="1"/>
</dbReference>
<dbReference type="Gene3D" id="3.60.21.10">
    <property type="match status" value="1"/>
</dbReference>
<evidence type="ECO:0000313" key="3">
    <source>
        <dbReference type="EMBL" id="MBO8429117.1"/>
    </source>
</evidence>
<feature type="chain" id="PRO_5039572301" evidence="1">
    <location>
        <begin position="23"/>
        <end position="270"/>
    </location>
</feature>
<dbReference type="AlphaFoldDB" id="A0A9D9DLA5"/>
<name>A0A9D9DLA5_9BACT</name>
<accession>A0A9D9DLA5</accession>
<organism evidence="3 4">
    <name type="scientific">Candidatus Egerieousia excrementavium</name>
    <dbReference type="NCBI Taxonomy" id="2840778"/>
    <lineage>
        <taxon>Bacteria</taxon>
        <taxon>Pseudomonadati</taxon>
        <taxon>Bacteroidota</taxon>
        <taxon>Bacteroidia</taxon>
        <taxon>Bacteroidales</taxon>
        <taxon>Candidatus Egerieousia</taxon>
    </lineage>
</organism>
<dbReference type="PROSITE" id="PS51257">
    <property type="entry name" value="PROKAR_LIPOPROTEIN"/>
    <property type="match status" value="1"/>
</dbReference>
<dbReference type="EMBL" id="JADINB010000091">
    <property type="protein sequence ID" value="MBO8429117.1"/>
    <property type="molecule type" value="Genomic_DNA"/>
</dbReference>
<dbReference type="InterPro" id="IPR004843">
    <property type="entry name" value="Calcineurin-like_PHP"/>
</dbReference>
<dbReference type="GO" id="GO:0016787">
    <property type="term" value="F:hydrolase activity"/>
    <property type="evidence" value="ECO:0007669"/>
    <property type="project" value="InterPro"/>
</dbReference>
<reference evidence="3" key="2">
    <citation type="journal article" date="2021" name="PeerJ">
        <title>Extensive microbial diversity within the chicken gut microbiome revealed by metagenomics and culture.</title>
        <authorList>
            <person name="Gilroy R."/>
            <person name="Ravi A."/>
            <person name="Getino M."/>
            <person name="Pursley I."/>
            <person name="Horton D.L."/>
            <person name="Alikhan N.F."/>
            <person name="Baker D."/>
            <person name="Gharbi K."/>
            <person name="Hall N."/>
            <person name="Watson M."/>
            <person name="Adriaenssens E.M."/>
            <person name="Foster-Nyarko E."/>
            <person name="Jarju S."/>
            <person name="Secka A."/>
            <person name="Antonio M."/>
            <person name="Oren A."/>
            <person name="Chaudhuri R.R."/>
            <person name="La Ragione R."/>
            <person name="Hildebrand F."/>
            <person name="Pallen M.J."/>
        </authorList>
    </citation>
    <scope>NUCLEOTIDE SEQUENCE</scope>
    <source>
        <strain evidence="3">15467</strain>
    </source>
</reference>
<evidence type="ECO:0000313" key="4">
    <source>
        <dbReference type="Proteomes" id="UP000823635"/>
    </source>
</evidence>
<proteinExistence type="predicted"/>
<gene>
    <name evidence="3" type="ORF">IAC68_04190</name>
</gene>
<dbReference type="Pfam" id="PF00149">
    <property type="entry name" value="Metallophos"/>
    <property type="match status" value="1"/>
</dbReference>
<reference evidence="3" key="1">
    <citation type="submission" date="2020-10" db="EMBL/GenBank/DDBJ databases">
        <authorList>
            <person name="Gilroy R."/>
        </authorList>
    </citation>
    <scope>NUCLEOTIDE SEQUENCE</scope>
    <source>
        <strain evidence="3">15467</strain>
    </source>
</reference>
<dbReference type="Proteomes" id="UP000823635">
    <property type="component" value="Unassembled WGS sequence"/>
</dbReference>
<feature type="signal peptide" evidence="1">
    <location>
        <begin position="1"/>
        <end position="22"/>
    </location>
</feature>
<dbReference type="PANTHER" id="PTHR43143:SF1">
    <property type="entry name" value="SERINE_THREONINE-PROTEIN PHOSPHATASE CPPED1"/>
    <property type="match status" value="1"/>
</dbReference>
<evidence type="ECO:0000259" key="2">
    <source>
        <dbReference type="Pfam" id="PF00149"/>
    </source>
</evidence>
<sequence length="270" mass="30990">MRATDIPTLLLLLFLTCSCSMIEVHPYDTVVSGEKDINKKNIARIEASLEGKSSFRFAVISDTQRWYDETEDAVKAINGRNDIDFVIHCGDQADFGLTDEFMLMRDILDRLNVPYVCTIGNHDCLGTGKDVFRELYGPTNFFFTVADMRFVCMNTNALEYDYSEPVPDFNFMQSQLDNMPDNVGRTVFIMHAAPGSDVFNNNVESVFEYYTTLFPGLQFYLYGHTHALTVEETSYNGVHYCRYQCPNIKKRVYLLFTVGENGYEYEAVEF</sequence>
<dbReference type="InterPro" id="IPR029052">
    <property type="entry name" value="Metallo-depent_PP-like"/>
</dbReference>
<dbReference type="InterPro" id="IPR051918">
    <property type="entry name" value="STPP_CPPED1"/>
</dbReference>
<feature type="domain" description="Calcineurin-like phosphoesterase" evidence="2">
    <location>
        <begin position="55"/>
        <end position="227"/>
    </location>
</feature>